<dbReference type="AlphaFoldDB" id="A0A3P1SUJ2"/>
<organism evidence="2 3">
    <name type="scientific">Amphritea balenae</name>
    <dbReference type="NCBI Taxonomy" id="452629"/>
    <lineage>
        <taxon>Bacteria</taxon>
        <taxon>Pseudomonadati</taxon>
        <taxon>Pseudomonadota</taxon>
        <taxon>Gammaproteobacteria</taxon>
        <taxon>Oceanospirillales</taxon>
        <taxon>Oceanospirillaceae</taxon>
        <taxon>Amphritea</taxon>
    </lineage>
</organism>
<evidence type="ECO:0000313" key="2">
    <source>
        <dbReference type="EMBL" id="RRD00226.1"/>
    </source>
</evidence>
<dbReference type="SMART" id="SM00722">
    <property type="entry name" value="CASH"/>
    <property type="match status" value="2"/>
</dbReference>
<gene>
    <name evidence="2" type="primary">nosD</name>
    <name evidence="2" type="ORF">EHS89_06880</name>
</gene>
<dbReference type="InterPro" id="IPR026464">
    <property type="entry name" value="NosD_copper_fam"/>
</dbReference>
<dbReference type="Gene3D" id="2.160.20.10">
    <property type="entry name" value="Single-stranded right-handed beta-helix, Pectin lyase-like"/>
    <property type="match status" value="2"/>
</dbReference>
<proteinExistence type="predicted"/>
<dbReference type="NCBIfam" id="TIGR04247">
    <property type="entry name" value="NosD_copper_fam"/>
    <property type="match status" value="1"/>
</dbReference>
<keyword evidence="3" id="KW-1185">Reference proteome</keyword>
<dbReference type="InterPro" id="IPR007742">
    <property type="entry name" value="NosD_dom"/>
</dbReference>
<dbReference type="Proteomes" id="UP000267535">
    <property type="component" value="Unassembled WGS sequence"/>
</dbReference>
<dbReference type="SMART" id="SM00710">
    <property type="entry name" value="PbH1"/>
    <property type="match status" value="9"/>
</dbReference>
<dbReference type="InterPro" id="IPR012334">
    <property type="entry name" value="Pectin_lyas_fold"/>
</dbReference>
<reference evidence="2 3" key="1">
    <citation type="submission" date="2018-11" db="EMBL/GenBank/DDBJ databases">
        <title>The draft genome sequence of Amphritea balenae JAMM 1525T.</title>
        <authorList>
            <person name="Fang Z."/>
            <person name="Zhang Y."/>
            <person name="Han X."/>
        </authorList>
    </citation>
    <scope>NUCLEOTIDE SEQUENCE [LARGE SCALE GENOMIC DNA]</scope>
    <source>
        <strain evidence="2 3">JAMM 1525</strain>
    </source>
</reference>
<accession>A0A3P1SUJ2</accession>
<dbReference type="SUPFAM" id="SSF51126">
    <property type="entry name" value="Pectin lyase-like"/>
    <property type="match status" value="1"/>
</dbReference>
<dbReference type="OrthoDB" id="9767990at2"/>
<dbReference type="Pfam" id="PF05048">
    <property type="entry name" value="NosD"/>
    <property type="match status" value="1"/>
</dbReference>
<protein>
    <submittedName>
        <fullName evidence="2">Nitrous oxide reductase family maturation protein NosD</fullName>
    </submittedName>
</protein>
<feature type="domain" description="Carbohydrate-binding/sugar hydrolysis" evidence="1">
    <location>
        <begin position="184"/>
        <end position="362"/>
    </location>
</feature>
<dbReference type="EMBL" id="RQXV01000003">
    <property type="protein sequence ID" value="RRD00226.1"/>
    <property type="molecule type" value="Genomic_DNA"/>
</dbReference>
<name>A0A3P1SUJ2_9GAMM</name>
<sequence length="437" mass="48451">MLSTVFLSSAQADTINVSPSDDLQTVLDKAQDGDQVVLAQGVYYGNFILSKTVELTGSEGAVLDGNKKGHVLQVDSTDSYIHNLRIQNWGVDLTTLDSGVFVSRGAANTRVENNYLQGGGFGIWVDAAAGTQIVANKIEGDPSMRSSDRGNGIHLYNVTGTSARNNEVWHTRDGIYIDTSNKNEMIGNYLHDLRYGVHYMYSYHNLVKDNVTESTRTGYALMQSKYLTVVGNRSKNDANYGILMNYITDSTVRDNRVEGVQNNRNPHMQQKTNLAGLEGKALFIYNSLFNDIRDNLFAESDMGIHLTAGSEDNVLSGNAFISNKEQVKYVATRPQDWSKDGVGNFWSDYLGWDMDSDGIGDVEYEPNDSVDRLLWKFPSAKLLLNSPAVETLRWVQRQFPVLKSEGVVDSYPLMTVPEAFYGSAVQPEPNSAQLVEN</sequence>
<comment type="caution">
    <text evidence="2">The sequence shown here is derived from an EMBL/GenBank/DDBJ whole genome shotgun (WGS) entry which is preliminary data.</text>
</comment>
<dbReference type="InterPro" id="IPR011050">
    <property type="entry name" value="Pectin_lyase_fold/virulence"/>
</dbReference>
<evidence type="ECO:0000259" key="1">
    <source>
        <dbReference type="SMART" id="SM00722"/>
    </source>
</evidence>
<evidence type="ECO:0000313" key="3">
    <source>
        <dbReference type="Proteomes" id="UP000267535"/>
    </source>
</evidence>
<dbReference type="InterPro" id="IPR006633">
    <property type="entry name" value="Carb-bd_sugar_hydrolysis-dom"/>
</dbReference>
<dbReference type="InterPro" id="IPR006626">
    <property type="entry name" value="PbH1"/>
</dbReference>
<feature type="domain" description="Carbohydrate-binding/sugar hydrolysis" evidence="1">
    <location>
        <begin position="30"/>
        <end position="178"/>
    </location>
</feature>